<dbReference type="AlphaFoldDB" id="X1EAJ7"/>
<accession>X1EAJ7</accession>
<protein>
    <submittedName>
        <fullName evidence="2">Uncharacterized protein</fullName>
    </submittedName>
</protein>
<gene>
    <name evidence="2" type="ORF">S01H4_63777</name>
</gene>
<comment type="caution">
    <text evidence="2">The sequence shown here is derived from an EMBL/GenBank/DDBJ whole genome shotgun (WGS) entry which is preliminary data.</text>
</comment>
<feature type="non-terminal residue" evidence="2">
    <location>
        <position position="1"/>
    </location>
</feature>
<sequence>DIHMKVTTAVSPVKKFIGSWKFQKAELSAPVAKSKVWKSKKDPSTGLGPSQPSVIAHNPPAASNITQLVARVSIGIPLSESILLPPRSTATTDSGDQHLLVLRQLDSGDDHEGQPEAMLKIESLDTTADDVV</sequence>
<evidence type="ECO:0000256" key="1">
    <source>
        <dbReference type="SAM" id="MobiDB-lite"/>
    </source>
</evidence>
<reference evidence="2" key="1">
    <citation type="journal article" date="2014" name="Front. Microbiol.">
        <title>High frequency of phylogenetically diverse reductive dehalogenase-homologous genes in deep subseafloor sedimentary metagenomes.</title>
        <authorList>
            <person name="Kawai M."/>
            <person name="Futagami T."/>
            <person name="Toyoda A."/>
            <person name="Takaki Y."/>
            <person name="Nishi S."/>
            <person name="Hori S."/>
            <person name="Arai W."/>
            <person name="Tsubouchi T."/>
            <person name="Morono Y."/>
            <person name="Uchiyama I."/>
            <person name="Ito T."/>
            <person name="Fujiyama A."/>
            <person name="Inagaki F."/>
            <person name="Takami H."/>
        </authorList>
    </citation>
    <scope>NUCLEOTIDE SEQUENCE</scope>
    <source>
        <strain evidence="2">Expedition CK06-06</strain>
    </source>
</reference>
<name>X1EAJ7_9ZZZZ</name>
<organism evidence="2">
    <name type="scientific">marine sediment metagenome</name>
    <dbReference type="NCBI Taxonomy" id="412755"/>
    <lineage>
        <taxon>unclassified sequences</taxon>
        <taxon>metagenomes</taxon>
        <taxon>ecological metagenomes</taxon>
    </lineage>
</organism>
<feature type="region of interest" description="Disordered" evidence="1">
    <location>
        <begin position="34"/>
        <end position="55"/>
    </location>
</feature>
<proteinExistence type="predicted"/>
<dbReference type="EMBL" id="BART01038466">
    <property type="protein sequence ID" value="GAH05693.1"/>
    <property type="molecule type" value="Genomic_DNA"/>
</dbReference>
<evidence type="ECO:0000313" key="2">
    <source>
        <dbReference type="EMBL" id="GAH05693.1"/>
    </source>
</evidence>
<feature type="non-terminal residue" evidence="2">
    <location>
        <position position="132"/>
    </location>
</feature>